<evidence type="ECO:0000313" key="12">
    <source>
        <dbReference type="Proteomes" id="UP000053447"/>
    </source>
</evidence>
<dbReference type="AlphaFoldDB" id="A0A0W4ZSB5"/>
<comment type="pathway">
    <text evidence="1">Protein modification; peptidyl-diphthamide biosynthesis.</text>
</comment>
<dbReference type="InterPro" id="IPR030662">
    <property type="entry name" value="DPH6/MJ0570"/>
</dbReference>
<protein>
    <recommendedName>
        <fullName evidence="3">Diphthine--ammonia ligase</fullName>
        <ecNumber evidence="2">6.3.1.14</ecNumber>
    </recommendedName>
    <alternativeName>
        <fullName evidence="7">Diphthamide synthase</fullName>
    </alternativeName>
    <alternativeName>
        <fullName evidence="8">Diphthamide synthetase</fullName>
    </alternativeName>
</protein>
<gene>
    <name evidence="11" type="ORF">T551_01345</name>
</gene>
<dbReference type="Gene3D" id="3.90.1490.10">
    <property type="entry name" value="putative n-type atp pyrophosphatase, domain 2"/>
    <property type="match status" value="1"/>
</dbReference>
<evidence type="ECO:0000256" key="4">
    <source>
        <dbReference type="ARBA" id="ARBA00022598"/>
    </source>
</evidence>
<dbReference type="eggNOG" id="KOG2316">
    <property type="taxonomic scope" value="Eukaryota"/>
</dbReference>
<dbReference type="InterPro" id="IPR002761">
    <property type="entry name" value="Diphthami_syn_dom"/>
</dbReference>
<dbReference type="PANTHER" id="PTHR12196:SF2">
    <property type="entry name" value="DIPHTHINE--AMMONIA LIGASE"/>
    <property type="match status" value="1"/>
</dbReference>
<dbReference type="SUPFAM" id="SSF52402">
    <property type="entry name" value="Adenine nucleotide alpha hydrolases-like"/>
    <property type="match status" value="1"/>
</dbReference>
<dbReference type="OrthoDB" id="686384at2759"/>
<keyword evidence="12" id="KW-1185">Reference proteome</keyword>
<keyword evidence="6" id="KW-0067">ATP-binding</keyword>
<dbReference type="Proteomes" id="UP000053447">
    <property type="component" value="Unassembled WGS sequence"/>
</dbReference>
<accession>A0A0W4ZSB5</accession>
<evidence type="ECO:0000256" key="9">
    <source>
        <dbReference type="ARBA" id="ARBA00048108"/>
    </source>
</evidence>
<dbReference type="InterPro" id="IPR035959">
    <property type="entry name" value="RutC-like_sf"/>
</dbReference>
<dbReference type="VEuPathDB" id="FungiDB:T551_01345"/>
<name>A0A0W4ZSB5_PNEJ7</name>
<evidence type="ECO:0000256" key="7">
    <source>
        <dbReference type="ARBA" id="ARBA00029814"/>
    </source>
</evidence>
<dbReference type="Pfam" id="PF01902">
    <property type="entry name" value="Diphthami_syn_2"/>
    <property type="match status" value="1"/>
</dbReference>
<feature type="domain" description="Diphthamide synthase" evidence="10">
    <location>
        <begin position="1"/>
        <end position="218"/>
    </location>
</feature>
<evidence type="ECO:0000256" key="8">
    <source>
        <dbReference type="ARBA" id="ARBA00031552"/>
    </source>
</evidence>
<dbReference type="Gene3D" id="3.40.50.620">
    <property type="entry name" value="HUPs"/>
    <property type="match status" value="1"/>
</dbReference>
<dbReference type="EC" id="6.3.1.14" evidence="2"/>
<comment type="caution">
    <text evidence="11">The sequence shown here is derived from an EMBL/GenBank/DDBJ whole genome shotgun (WGS) entry which is preliminary data.</text>
</comment>
<evidence type="ECO:0000256" key="6">
    <source>
        <dbReference type="ARBA" id="ARBA00022840"/>
    </source>
</evidence>
<dbReference type="NCBIfam" id="TIGR00290">
    <property type="entry name" value="MJ0570_dom"/>
    <property type="match status" value="1"/>
</dbReference>
<dbReference type="CDD" id="cd01994">
    <property type="entry name" value="AANH_PF0828-like"/>
    <property type="match status" value="1"/>
</dbReference>
<evidence type="ECO:0000256" key="1">
    <source>
        <dbReference type="ARBA" id="ARBA00005156"/>
    </source>
</evidence>
<evidence type="ECO:0000256" key="3">
    <source>
        <dbReference type="ARBA" id="ARBA00018426"/>
    </source>
</evidence>
<dbReference type="GeneID" id="28939863"/>
<organism evidence="11 12">
    <name type="scientific">Pneumocystis jirovecii (strain RU7)</name>
    <name type="common">Human pneumocystis pneumonia agent</name>
    <dbReference type="NCBI Taxonomy" id="1408657"/>
    <lineage>
        <taxon>Eukaryota</taxon>
        <taxon>Fungi</taxon>
        <taxon>Dikarya</taxon>
        <taxon>Ascomycota</taxon>
        <taxon>Taphrinomycotina</taxon>
        <taxon>Pneumocystomycetes</taxon>
        <taxon>Pneumocystaceae</taxon>
        <taxon>Pneumocystis</taxon>
    </lineage>
</organism>
<dbReference type="FunFam" id="3.40.50.620:FF:000145">
    <property type="entry name" value="ATP-binding domain containing protein"/>
    <property type="match status" value="1"/>
</dbReference>
<evidence type="ECO:0000259" key="10">
    <source>
        <dbReference type="Pfam" id="PF01902"/>
    </source>
</evidence>
<dbReference type="Gene3D" id="3.30.1330.40">
    <property type="entry name" value="RutC-like"/>
    <property type="match status" value="2"/>
</dbReference>
<dbReference type="GO" id="GO:0017178">
    <property type="term" value="F:diphthine-ammonia ligase activity"/>
    <property type="evidence" value="ECO:0007669"/>
    <property type="project" value="UniProtKB-EC"/>
</dbReference>
<dbReference type="EMBL" id="LFWA01000005">
    <property type="protein sequence ID" value="KTW31273.1"/>
    <property type="molecule type" value="Genomic_DNA"/>
</dbReference>
<dbReference type="eggNOG" id="KOG2317">
    <property type="taxonomic scope" value="Eukaryota"/>
</dbReference>
<evidence type="ECO:0000256" key="2">
    <source>
        <dbReference type="ARBA" id="ARBA00012089"/>
    </source>
</evidence>
<keyword evidence="4" id="KW-0436">Ligase</keyword>
<dbReference type="STRING" id="1408657.A0A0W4ZSB5"/>
<keyword evidence="5" id="KW-0547">Nucleotide-binding</keyword>
<dbReference type="InterPro" id="IPR014729">
    <property type="entry name" value="Rossmann-like_a/b/a_fold"/>
</dbReference>
<evidence type="ECO:0000256" key="5">
    <source>
        <dbReference type="ARBA" id="ARBA00022741"/>
    </source>
</evidence>
<evidence type="ECO:0000313" key="11">
    <source>
        <dbReference type="EMBL" id="KTW31273.1"/>
    </source>
</evidence>
<dbReference type="PANTHER" id="PTHR12196">
    <property type="entry name" value="DOMAIN OF UNKNOWN FUNCTION 71 DUF71 -CONTAINING PROTEIN"/>
    <property type="match status" value="1"/>
</dbReference>
<proteinExistence type="predicted"/>
<sequence>MKVAALISGGKDSCYNMMYCIANGHEIIALANLQPLKQQEIDSYMYQTVGQEVVHLYGQAMNIPFYYEFITGSSIDKSLNYCRTLNDETEDLHRLLKRIQNLHPDLEAVSVGAILSNYQRTRVENVCKRLNLVCLAYLWKRNQKDLLEEMISQNLHAIIIKSHLGKSLVEIKDYLLEMNKRYNLNICGEGGEYESLVLDCPIFQKKIKILKSQIVNHSSDDVAYFNFVAKLEEKSFINTKWKEKFILPQELNEKYKQLKKIIDDDYKNREYKQNYIIPIISIKKNINNKLFMTFSNLKNLVAIGEISAYLNSIDSKTYTLEEEFHCCMNKLKDNLRKYSLELSNIIFVELIFKKKEHISHIDALYNQYFNFPKPPSRIYINCNNLKFNRLQISILADSSDKKRSVVYVHSRNYWIPANIGFYSHALIFENMIFTSGQTGLIPSTMCLPYPKSFSSEVVISLQNLERIFENIKIFSILCIAFISNEYYVLLTNEIWKHSFLYNNDCLIILVNSLSSEALIEWNIIGKKECENSYDGIIKSNLWSISFFTYKISEDSELSLEAILGTLLHSFEEKFTNGKILSSTIYYNSKSFEKVKSPETISKAISDTIQSLLGYRIESHCISTNGIWISGETITPVAITIKIIYFLF</sequence>
<dbReference type="GO" id="GO:0017183">
    <property type="term" value="P:protein histidyl modification to diphthamide"/>
    <property type="evidence" value="ECO:0007669"/>
    <property type="project" value="TreeGrafter"/>
</dbReference>
<dbReference type="SUPFAM" id="SSF55298">
    <property type="entry name" value="YjgF-like"/>
    <property type="match status" value="2"/>
</dbReference>
<dbReference type="GO" id="GO:0005524">
    <property type="term" value="F:ATP binding"/>
    <property type="evidence" value="ECO:0007669"/>
    <property type="project" value="UniProtKB-KW"/>
</dbReference>
<reference evidence="12" key="1">
    <citation type="journal article" date="2016" name="Nat. Commun.">
        <title>Genome analysis of three Pneumocystis species reveals adaptation mechanisms to life exclusively in mammalian hosts.</title>
        <authorList>
            <person name="Ma L."/>
            <person name="Chen Z."/>
            <person name="Huang D.W."/>
            <person name="Kutty G."/>
            <person name="Ishihara M."/>
            <person name="Wang H."/>
            <person name="Abouelleil A."/>
            <person name="Bishop L."/>
            <person name="Davey E."/>
            <person name="Deng R."/>
            <person name="Deng X."/>
            <person name="Fan L."/>
            <person name="Fantoni G."/>
            <person name="Fitzgerald M."/>
            <person name="Gogineni E."/>
            <person name="Goldberg J.M."/>
            <person name="Handley G."/>
            <person name="Hu X."/>
            <person name="Huber C."/>
            <person name="Jiao X."/>
            <person name="Jones K."/>
            <person name="Levin J.Z."/>
            <person name="Liu Y."/>
            <person name="Macdonald P."/>
            <person name="Melnikov A."/>
            <person name="Raley C."/>
            <person name="Sassi M."/>
            <person name="Sherman B.T."/>
            <person name="Song X."/>
            <person name="Sykes S."/>
            <person name="Tran B."/>
            <person name="Walsh L."/>
            <person name="Xia Y."/>
            <person name="Yang J."/>
            <person name="Young S."/>
            <person name="Zeng Q."/>
            <person name="Zheng X."/>
            <person name="Stephens R."/>
            <person name="Nusbaum C."/>
            <person name="Birren B.W."/>
            <person name="Azadi P."/>
            <person name="Lempicki R.A."/>
            <person name="Cuomo C.A."/>
            <person name="Kovacs J.A."/>
        </authorList>
    </citation>
    <scope>NUCLEOTIDE SEQUENCE [LARGE SCALE GENOMIC DNA]</scope>
    <source>
        <strain evidence="12">RU7</strain>
    </source>
</reference>
<dbReference type="RefSeq" id="XP_018230263.1">
    <property type="nucleotide sequence ID" value="XM_018373608.1"/>
</dbReference>
<comment type="catalytic activity">
    <reaction evidence="9">
        <text>diphthine-[translation elongation factor 2] + NH4(+) + ATP = diphthamide-[translation elongation factor 2] + AMP + diphosphate + H(+)</text>
        <dbReference type="Rhea" id="RHEA:19753"/>
        <dbReference type="Rhea" id="RHEA-COMP:10172"/>
        <dbReference type="Rhea" id="RHEA-COMP:10174"/>
        <dbReference type="ChEBI" id="CHEBI:15378"/>
        <dbReference type="ChEBI" id="CHEBI:16692"/>
        <dbReference type="ChEBI" id="CHEBI:28938"/>
        <dbReference type="ChEBI" id="CHEBI:30616"/>
        <dbReference type="ChEBI" id="CHEBI:33019"/>
        <dbReference type="ChEBI" id="CHEBI:82696"/>
        <dbReference type="ChEBI" id="CHEBI:456215"/>
        <dbReference type="EC" id="6.3.1.14"/>
    </reaction>
</comment>
<dbReference type="FunFam" id="3.90.1490.10:FF:000001">
    <property type="entry name" value="Diphthine--ammonia ligase"/>
    <property type="match status" value="1"/>
</dbReference>